<dbReference type="AlphaFoldDB" id="A0A067T028"/>
<sequence>MARDCVNCVVEFATLKFVPCGHYSCDSCSSFVTKCPSCEKVILGRKRIAAAMTVPGAEDDFGVEAGSLDDRLVKMKSISGTTQVITFMMKKDRVSSLTGEEKDSK</sequence>
<keyword evidence="1" id="KW-0862">Zinc</keyword>
<organism evidence="3 4">
    <name type="scientific">Galerina marginata (strain CBS 339.88)</name>
    <dbReference type="NCBI Taxonomy" id="685588"/>
    <lineage>
        <taxon>Eukaryota</taxon>
        <taxon>Fungi</taxon>
        <taxon>Dikarya</taxon>
        <taxon>Basidiomycota</taxon>
        <taxon>Agaricomycotina</taxon>
        <taxon>Agaricomycetes</taxon>
        <taxon>Agaricomycetidae</taxon>
        <taxon>Agaricales</taxon>
        <taxon>Agaricineae</taxon>
        <taxon>Strophariaceae</taxon>
        <taxon>Galerina</taxon>
    </lineage>
</organism>
<dbReference type="HOGENOM" id="CLU_2236774_0_0_1"/>
<dbReference type="PROSITE" id="PS50089">
    <property type="entry name" value="ZF_RING_2"/>
    <property type="match status" value="1"/>
</dbReference>
<dbReference type="InterPro" id="IPR013083">
    <property type="entry name" value="Znf_RING/FYVE/PHD"/>
</dbReference>
<accession>A0A067T028</accession>
<dbReference type="Pfam" id="PF13920">
    <property type="entry name" value="zf-C3HC4_3"/>
    <property type="match status" value="1"/>
</dbReference>
<dbReference type="InterPro" id="IPR001841">
    <property type="entry name" value="Znf_RING"/>
</dbReference>
<evidence type="ECO:0000313" key="4">
    <source>
        <dbReference type="Proteomes" id="UP000027222"/>
    </source>
</evidence>
<dbReference type="EMBL" id="KL142380">
    <property type="protein sequence ID" value="KDR75687.1"/>
    <property type="molecule type" value="Genomic_DNA"/>
</dbReference>
<dbReference type="Gene3D" id="3.30.40.10">
    <property type="entry name" value="Zinc/RING finger domain, C3HC4 (zinc finger)"/>
    <property type="match status" value="1"/>
</dbReference>
<protein>
    <recommendedName>
        <fullName evidence="2">RING-type domain-containing protein</fullName>
    </recommendedName>
</protein>
<gene>
    <name evidence="3" type="ORF">GALMADRAFT_226327</name>
</gene>
<dbReference type="OrthoDB" id="419317at2759"/>
<evidence type="ECO:0000256" key="1">
    <source>
        <dbReference type="PROSITE-ProRule" id="PRU00175"/>
    </source>
</evidence>
<evidence type="ECO:0000259" key="2">
    <source>
        <dbReference type="PROSITE" id="PS50089"/>
    </source>
</evidence>
<keyword evidence="1" id="KW-0479">Metal-binding</keyword>
<dbReference type="GO" id="GO:0008270">
    <property type="term" value="F:zinc ion binding"/>
    <property type="evidence" value="ECO:0007669"/>
    <property type="project" value="UniProtKB-KW"/>
</dbReference>
<feature type="domain" description="RING-type" evidence="2">
    <location>
        <begin position="5"/>
        <end position="39"/>
    </location>
</feature>
<dbReference type="Proteomes" id="UP000027222">
    <property type="component" value="Unassembled WGS sequence"/>
</dbReference>
<keyword evidence="1" id="KW-0863">Zinc-finger</keyword>
<proteinExistence type="predicted"/>
<name>A0A067T028_GALM3</name>
<evidence type="ECO:0000313" key="3">
    <source>
        <dbReference type="EMBL" id="KDR75687.1"/>
    </source>
</evidence>
<reference evidence="4" key="1">
    <citation type="journal article" date="2014" name="Proc. Natl. Acad. Sci. U.S.A.">
        <title>Extensive sampling of basidiomycete genomes demonstrates inadequacy of the white-rot/brown-rot paradigm for wood decay fungi.</title>
        <authorList>
            <person name="Riley R."/>
            <person name="Salamov A.A."/>
            <person name="Brown D.W."/>
            <person name="Nagy L.G."/>
            <person name="Floudas D."/>
            <person name="Held B.W."/>
            <person name="Levasseur A."/>
            <person name="Lombard V."/>
            <person name="Morin E."/>
            <person name="Otillar R."/>
            <person name="Lindquist E.A."/>
            <person name="Sun H."/>
            <person name="LaButti K.M."/>
            <person name="Schmutz J."/>
            <person name="Jabbour D."/>
            <person name="Luo H."/>
            <person name="Baker S.E."/>
            <person name="Pisabarro A.G."/>
            <person name="Walton J.D."/>
            <person name="Blanchette R.A."/>
            <person name="Henrissat B."/>
            <person name="Martin F."/>
            <person name="Cullen D."/>
            <person name="Hibbett D.S."/>
            <person name="Grigoriev I.V."/>
        </authorList>
    </citation>
    <scope>NUCLEOTIDE SEQUENCE [LARGE SCALE GENOMIC DNA]</scope>
    <source>
        <strain evidence="4">CBS 339.88</strain>
    </source>
</reference>
<dbReference type="STRING" id="685588.A0A067T028"/>
<dbReference type="SUPFAM" id="SSF57850">
    <property type="entry name" value="RING/U-box"/>
    <property type="match status" value="1"/>
</dbReference>
<keyword evidence="4" id="KW-1185">Reference proteome</keyword>